<dbReference type="Pfam" id="PF08238">
    <property type="entry name" value="Sel1"/>
    <property type="match status" value="6"/>
</dbReference>
<dbReference type="SUPFAM" id="SSF81901">
    <property type="entry name" value="HCP-like"/>
    <property type="match status" value="3"/>
</dbReference>
<dbReference type="PANTHER" id="PTHR11102">
    <property type="entry name" value="SEL-1-LIKE PROTEIN"/>
    <property type="match status" value="1"/>
</dbReference>
<evidence type="ECO:0000256" key="1">
    <source>
        <dbReference type="SAM" id="SignalP"/>
    </source>
</evidence>
<dbReference type="SMART" id="SM00671">
    <property type="entry name" value="SEL1"/>
    <property type="match status" value="7"/>
</dbReference>
<dbReference type="Gene3D" id="1.25.40.10">
    <property type="entry name" value="Tetratricopeptide repeat domain"/>
    <property type="match status" value="4"/>
</dbReference>
<dbReference type="EMBL" id="CP081150">
    <property type="protein sequence ID" value="QZA78678.1"/>
    <property type="molecule type" value="Genomic_DNA"/>
</dbReference>
<organism evidence="2 3">
    <name type="scientific">Deefgea tanakiae</name>
    <dbReference type="NCBI Taxonomy" id="2865840"/>
    <lineage>
        <taxon>Bacteria</taxon>
        <taxon>Pseudomonadati</taxon>
        <taxon>Pseudomonadota</taxon>
        <taxon>Betaproteobacteria</taxon>
        <taxon>Neisseriales</taxon>
        <taxon>Chitinibacteraceae</taxon>
        <taxon>Deefgea</taxon>
    </lineage>
</organism>
<sequence>MKKRILAILITVFTTTSHAGFDEGVAAHKAGNYQLAFKEYEPLAKQGDAQAQNNLAELIVYTPKGDKYGHILPNFVAYDPVRAFDLFRKAAKQGNADAQFNLGRFYMRGEPVSSRSTGSRDLLPDYAQAISWLSKAAEQGHTKALRQLGALYYNGKEVTPDYAQALSWFIKAAERGDAEAKVTLGAMYYNGKGVPQDYVQAMSWWNKAAEQGNADAQFNLGAMYFNGQGVTQDYSQAVSWYSKAATSTDPKISANAKKYLVLAQDKISVISEKPQKIEKKDQQLLVIDSNKGSSLKPTHPDAKVMREFRKLTAGSCKKIMEKQIFSLASKGDSDAQFCLALAYSNANYPNPTVEYTKQEIYWLWKSAEQGNAYALRNLGGIYELGSGVPATPINPAIAYAFYNLAALADPSVNTRDYYKKEISRADIKAGNLLAEEMKKPNNLFNAVDRFLRE</sequence>
<protein>
    <submittedName>
        <fullName evidence="2">Sel1 repeat family protein</fullName>
    </submittedName>
</protein>
<name>A0ABX8Z7X6_9NEIS</name>
<keyword evidence="1" id="KW-0732">Signal</keyword>
<dbReference type="InterPro" id="IPR006597">
    <property type="entry name" value="Sel1-like"/>
</dbReference>
<dbReference type="RefSeq" id="WP_221007201.1">
    <property type="nucleotide sequence ID" value="NZ_CP081150.1"/>
</dbReference>
<evidence type="ECO:0000313" key="3">
    <source>
        <dbReference type="Proteomes" id="UP000825679"/>
    </source>
</evidence>
<reference evidence="2 3" key="1">
    <citation type="submission" date="2021-08" db="EMBL/GenBank/DDBJ databases">
        <title>complete genome sequencing of Deefgea sp. D25.</title>
        <authorList>
            <person name="Bae J.-W."/>
            <person name="Gim D.-H."/>
        </authorList>
    </citation>
    <scope>NUCLEOTIDE SEQUENCE [LARGE SCALE GENOMIC DNA]</scope>
    <source>
        <strain evidence="2 3">D25</strain>
    </source>
</reference>
<evidence type="ECO:0000313" key="2">
    <source>
        <dbReference type="EMBL" id="QZA78678.1"/>
    </source>
</evidence>
<feature type="signal peptide" evidence="1">
    <location>
        <begin position="1"/>
        <end position="19"/>
    </location>
</feature>
<feature type="chain" id="PRO_5047035145" evidence="1">
    <location>
        <begin position="20"/>
        <end position="453"/>
    </location>
</feature>
<gene>
    <name evidence="2" type="ORF">K4H28_04510</name>
</gene>
<dbReference type="Proteomes" id="UP000825679">
    <property type="component" value="Chromosome"/>
</dbReference>
<dbReference type="PANTHER" id="PTHR11102:SF160">
    <property type="entry name" value="ERAD-ASSOCIATED E3 UBIQUITIN-PROTEIN LIGASE COMPONENT HRD3"/>
    <property type="match status" value="1"/>
</dbReference>
<accession>A0ABX8Z7X6</accession>
<keyword evidence="3" id="KW-1185">Reference proteome</keyword>
<dbReference type="InterPro" id="IPR050767">
    <property type="entry name" value="Sel1_AlgK"/>
</dbReference>
<dbReference type="InterPro" id="IPR011990">
    <property type="entry name" value="TPR-like_helical_dom_sf"/>
</dbReference>
<proteinExistence type="predicted"/>